<dbReference type="PRINTS" id="PR00081">
    <property type="entry name" value="GDHRDH"/>
</dbReference>
<dbReference type="RefSeq" id="WP_164355582.1">
    <property type="nucleotide sequence ID" value="NZ_JAABNT010000019.1"/>
</dbReference>
<dbReference type="PANTHER" id="PTHR44196">
    <property type="entry name" value="DEHYDROGENASE/REDUCTASE SDR FAMILY MEMBER 7B"/>
    <property type="match status" value="1"/>
</dbReference>
<dbReference type="Proteomes" id="UP000468591">
    <property type="component" value="Unassembled WGS sequence"/>
</dbReference>
<name>A0A6P0CFF3_9RHOB</name>
<evidence type="ECO:0000256" key="1">
    <source>
        <dbReference type="ARBA" id="ARBA00006484"/>
    </source>
</evidence>
<organism evidence="3 4">
    <name type="scientific">Sulfitobacter sediminilitoris</name>
    <dbReference type="NCBI Taxonomy" id="2698830"/>
    <lineage>
        <taxon>Bacteria</taxon>
        <taxon>Pseudomonadati</taxon>
        <taxon>Pseudomonadota</taxon>
        <taxon>Alphaproteobacteria</taxon>
        <taxon>Rhodobacterales</taxon>
        <taxon>Roseobacteraceae</taxon>
        <taxon>Sulfitobacter</taxon>
    </lineage>
</organism>
<proteinExistence type="inferred from homology"/>
<dbReference type="PANTHER" id="PTHR44196:SF1">
    <property type="entry name" value="DEHYDROGENASE_REDUCTASE SDR FAMILY MEMBER 7B"/>
    <property type="match status" value="1"/>
</dbReference>
<protein>
    <submittedName>
        <fullName evidence="3">SDR family NAD(P)-dependent oxidoreductase</fullName>
    </submittedName>
</protein>
<dbReference type="GO" id="GO:0016020">
    <property type="term" value="C:membrane"/>
    <property type="evidence" value="ECO:0007669"/>
    <property type="project" value="TreeGrafter"/>
</dbReference>
<dbReference type="EMBL" id="JAABNT010000019">
    <property type="protein sequence ID" value="NEK24657.1"/>
    <property type="molecule type" value="Genomic_DNA"/>
</dbReference>
<dbReference type="InterPro" id="IPR036291">
    <property type="entry name" value="NAD(P)-bd_dom_sf"/>
</dbReference>
<keyword evidence="2" id="KW-0560">Oxidoreductase</keyword>
<gene>
    <name evidence="3" type="ORF">GV827_19960</name>
</gene>
<comment type="caution">
    <text evidence="3">The sequence shown here is derived from an EMBL/GenBank/DDBJ whole genome shotgun (WGS) entry which is preliminary data.</text>
</comment>
<evidence type="ECO:0000256" key="2">
    <source>
        <dbReference type="ARBA" id="ARBA00023002"/>
    </source>
</evidence>
<sequence>MTKTLFITGASSGIGAATAKAAAAAGWNVGLFARSEDKLNKLADEIGEWAMVLPGDATSYDAQNEAIEKLVGRYGQLDAAFANAGRGTSKAGTEKGDPSDWKDMVDINIMGALYTAHAALPHLRKTTGQYVVTGSLAGRRHLKGSIYGSTKWFIHGFAGNLADEMVEWGGRCMVVSPGMVNTEFFAEAKPDKLQPDDVANAVVYALNAPDHAAVREIHLMPTG</sequence>
<comment type="similarity">
    <text evidence="1">Belongs to the short-chain dehydrogenases/reductases (SDR) family.</text>
</comment>
<accession>A0A6P0CFF3</accession>
<dbReference type="GO" id="GO:0016491">
    <property type="term" value="F:oxidoreductase activity"/>
    <property type="evidence" value="ECO:0007669"/>
    <property type="project" value="UniProtKB-KW"/>
</dbReference>
<keyword evidence="4" id="KW-1185">Reference proteome</keyword>
<dbReference type="Pfam" id="PF00106">
    <property type="entry name" value="adh_short"/>
    <property type="match status" value="1"/>
</dbReference>
<evidence type="ECO:0000313" key="4">
    <source>
        <dbReference type="Proteomes" id="UP000468591"/>
    </source>
</evidence>
<dbReference type="Gene3D" id="3.40.50.720">
    <property type="entry name" value="NAD(P)-binding Rossmann-like Domain"/>
    <property type="match status" value="1"/>
</dbReference>
<reference evidence="3 4" key="1">
    <citation type="submission" date="2020-01" db="EMBL/GenBank/DDBJ databases">
        <title>Sulfitobacter sediminilitoris sp. nov., isolated from a tidal flat.</title>
        <authorList>
            <person name="Park S."/>
            <person name="Yoon J.-H."/>
        </authorList>
    </citation>
    <scope>NUCLEOTIDE SEQUENCE [LARGE SCALE GENOMIC DNA]</scope>
    <source>
        <strain evidence="3 4">JBTF-M27</strain>
    </source>
</reference>
<evidence type="ECO:0000313" key="3">
    <source>
        <dbReference type="EMBL" id="NEK24657.1"/>
    </source>
</evidence>
<dbReference type="AlphaFoldDB" id="A0A6P0CFF3"/>
<dbReference type="SUPFAM" id="SSF51735">
    <property type="entry name" value="NAD(P)-binding Rossmann-fold domains"/>
    <property type="match status" value="1"/>
</dbReference>
<dbReference type="InterPro" id="IPR002347">
    <property type="entry name" value="SDR_fam"/>
</dbReference>